<proteinExistence type="predicted"/>
<dbReference type="AlphaFoldDB" id="Z9JL80"/>
<dbReference type="EMBL" id="JDSQ01000007">
    <property type="protein sequence ID" value="EWS78507.1"/>
    <property type="molecule type" value="Genomic_DNA"/>
</dbReference>
<gene>
    <name evidence="1" type="ORF">AF72_05870</name>
</gene>
<comment type="caution">
    <text evidence="1">The sequence shown here is derived from an EMBL/GenBank/DDBJ whole genome shotgun (WGS) entry which is preliminary data.</text>
</comment>
<protein>
    <submittedName>
        <fullName evidence="1">Uncharacterized protein</fullName>
    </submittedName>
</protein>
<dbReference type="RefSeq" id="WP_235062493.1">
    <property type="nucleotide sequence ID" value="NZ_JDSQ01000007.1"/>
</dbReference>
<name>Z9JL80_9GAMM</name>
<accession>Z9JL80</accession>
<reference evidence="1 2" key="1">
    <citation type="journal article" date="2014" name="Genome Announc.">
        <title>Draft Genome Sequence of Xylella fastidiosa Pear Leaf Scorch Strain in Taiwan.</title>
        <authorList>
            <person name="Su C.C."/>
            <person name="Deng W.L."/>
            <person name="Jan F.J."/>
            <person name="Chang C.J."/>
            <person name="Huang H."/>
            <person name="Chen J."/>
        </authorList>
    </citation>
    <scope>NUCLEOTIDE SEQUENCE [LARGE SCALE GENOMIC DNA]</scope>
    <source>
        <strain evidence="1 2">PLS229</strain>
    </source>
</reference>
<dbReference type="Proteomes" id="UP000020406">
    <property type="component" value="Unassembled WGS sequence"/>
</dbReference>
<evidence type="ECO:0000313" key="2">
    <source>
        <dbReference type="Proteomes" id="UP000020406"/>
    </source>
</evidence>
<dbReference type="PATRIC" id="fig|1444770.3.peg.1399"/>
<organism evidence="1 2">
    <name type="scientific">Xylella taiwanensis</name>
    <dbReference type="NCBI Taxonomy" id="1444770"/>
    <lineage>
        <taxon>Bacteria</taxon>
        <taxon>Pseudomonadati</taxon>
        <taxon>Pseudomonadota</taxon>
        <taxon>Gammaproteobacteria</taxon>
        <taxon>Lysobacterales</taxon>
        <taxon>Lysobacteraceae</taxon>
        <taxon>Xylella</taxon>
    </lineage>
</organism>
<sequence length="45" mass="4803">MVCCTVLSVTVVGVNVVAIAAQIAWNLVHLHVLLFESDGIRALLN</sequence>
<evidence type="ECO:0000313" key="1">
    <source>
        <dbReference type="EMBL" id="EWS78507.1"/>
    </source>
</evidence>